<dbReference type="SUPFAM" id="SSF48726">
    <property type="entry name" value="Immunoglobulin"/>
    <property type="match status" value="1"/>
</dbReference>
<dbReference type="PROSITE" id="PS50835">
    <property type="entry name" value="IG_LIKE"/>
    <property type="match status" value="1"/>
</dbReference>
<evidence type="ECO:0000313" key="4">
    <source>
        <dbReference type="RefSeq" id="XP_030641211.1"/>
    </source>
</evidence>
<gene>
    <name evidence="4" type="primary">spaca6</name>
</gene>
<keyword evidence="3" id="KW-1185">Reference proteome</keyword>
<dbReference type="InterPro" id="IPR007110">
    <property type="entry name" value="Ig-like_dom"/>
</dbReference>
<evidence type="ECO:0000256" key="1">
    <source>
        <dbReference type="SAM" id="Phobius"/>
    </source>
</evidence>
<evidence type="ECO:0000259" key="2">
    <source>
        <dbReference type="PROSITE" id="PS50835"/>
    </source>
</evidence>
<dbReference type="RefSeq" id="XP_030641211.1">
    <property type="nucleotide sequence ID" value="XM_030785351.1"/>
</dbReference>
<dbReference type="InterPro" id="IPR034549">
    <property type="entry name" value="SPACA6"/>
</dbReference>
<keyword evidence="1" id="KW-1133">Transmembrane helix</keyword>
<dbReference type="CTD" id="147650"/>
<evidence type="ECO:0000313" key="3">
    <source>
        <dbReference type="Proteomes" id="UP000504632"/>
    </source>
</evidence>
<dbReference type="InterPro" id="IPR036179">
    <property type="entry name" value="Ig-like_dom_sf"/>
</dbReference>
<dbReference type="PANTHER" id="PTHR37366">
    <property type="entry name" value="SPERM ACROSOME MEMBRANE-ASSOCIATED PROTEIN 6"/>
    <property type="match status" value="1"/>
</dbReference>
<dbReference type="GO" id="GO:0007342">
    <property type="term" value="P:fusion of sperm to egg plasma membrane involved in single fertilization"/>
    <property type="evidence" value="ECO:0007669"/>
    <property type="project" value="InterPro"/>
</dbReference>
<dbReference type="Proteomes" id="UP000504632">
    <property type="component" value="Chromosome 9"/>
</dbReference>
<dbReference type="AlphaFoldDB" id="A0A6J2WCX1"/>
<dbReference type="Gene3D" id="2.60.40.10">
    <property type="entry name" value="Immunoglobulins"/>
    <property type="match status" value="1"/>
</dbReference>
<sequence>VSVCVCLGSLSCYQCFIDIDDSLRLCWGHILTEYNIRNVDSCFERLDRIFNTEQKVIDAGKVGRGYDSKLKEILLSEIMPMVLEFDQKTNHDTVYEVRLQAAADKFITAASKLPRASGCFPPCGFQDSGASYNCITCRYDSCEFPLDCPVKEIKVGENNRTSMSCDVPFPLPGNVEVVWRYAETKTVLMDQFEEVTVGVDQLYSIPSARLEHRGTYQCEIFSQERSLVRIYYHLTVIPQVVIGHAELQDVFEQALLPGGQFPLLPSDHQHNLLRLPSPALLAACLTALLLLLFLSLGVLYWLSFQRDDSHSNQAQETTNQRREKYVFSCSSV</sequence>
<keyword evidence="1" id="KW-0812">Transmembrane</keyword>
<dbReference type="InParanoid" id="A0A6J2WCX1"/>
<dbReference type="GeneID" id="115821537"/>
<accession>A0A6J2WCX1</accession>
<feature type="non-terminal residue" evidence="4">
    <location>
        <position position="1"/>
    </location>
</feature>
<proteinExistence type="predicted"/>
<feature type="domain" description="Ig-like" evidence="2">
    <location>
        <begin position="145"/>
        <end position="228"/>
    </location>
</feature>
<dbReference type="InterPro" id="IPR013783">
    <property type="entry name" value="Ig-like_fold"/>
</dbReference>
<keyword evidence="1" id="KW-0472">Membrane</keyword>
<name>A0A6J2WCX1_CHACN</name>
<feature type="transmembrane region" description="Helical" evidence="1">
    <location>
        <begin position="279"/>
        <end position="302"/>
    </location>
</feature>
<reference evidence="4" key="1">
    <citation type="submission" date="2025-08" db="UniProtKB">
        <authorList>
            <consortium name="RefSeq"/>
        </authorList>
    </citation>
    <scope>IDENTIFICATION</scope>
</reference>
<organism evidence="3 4">
    <name type="scientific">Chanos chanos</name>
    <name type="common">Milkfish</name>
    <name type="synonym">Mugil chanos</name>
    <dbReference type="NCBI Taxonomy" id="29144"/>
    <lineage>
        <taxon>Eukaryota</taxon>
        <taxon>Metazoa</taxon>
        <taxon>Chordata</taxon>
        <taxon>Craniata</taxon>
        <taxon>Vertebrata</taxon>
        <taxon>Euteleostomi</taxon>
        <taxon>Actinopterygii</taxon>
        <taxon>Neopterygii</taxon>
        <taxon>Teleostei</taxon>
        <taxon>Ostariophysi</taxon>
        <taxon>Gonorynchiformes</taxon>
        <taxon>Chanidae</taxon>
        <taxon>Chanos</taxon>
    </lineage>
</organism>
<protein>
    <submittedName>
        <fullName evidence="4">Sperm acrosome membrane-associated protein 6</fullName>
    </submittedName>
</protein>
<dbReference type="PANTHER" id="PTHR37366:SF1">
    <property type="entry name" value="SPERM ACROSOME MEMBRANE-ASSOCIATED PROTEIN 6"/>
    <property type="match status" value="1"/>
</dbReference>
<dbReference type="OrthoDB" id="8960581at2759"/>